<gene>
    <name evidence="4" type="ORF">MYP_1747</name>
</gene>
<protein>
    <submittedName>
        <fullName evidence="4">Dipeptidyl aminopeptidase/acylaminoacyl peptidase</fullName>
    </submittedName>
</protein>
<keyword evidence="4" id="KW-0645">Protease</keyword>
<dbReference type="RefSeq" id="WP_045461566.1">
    <property type="nucleotide sequence ID" value="NZ_BBLT01000003.1"/>
</dbReference>
<evidence type="ECO:0000313" key="5">
    <source>
        <dbReference type="Proteomes" id="UP000030185"/>
    </source>
</evidence>
<proteinExistence type="predicted"/>
<dbReference type="GO" id="GO:0004177">
    <property type="term" value="F:aminopeptidase activity"/>
    <property type="evidence" value="ECO:0007669"/>
    <property type="project" value="UniProtKB-KW"/>
</dbReference>
<dbReference type="FunFam" id="3.40.50.1820:FF:000003">
    <property type="entry name" value="Dipeptidyl peptidase 4"/>
    <property type="match status" value="1"/>
</dbReference>
<feature type="domain" description="Dipeptidylpeptidase IV N-terminal" evidence="3">
    <location>
        <begin position="100"/>
        <end position="441"/>
    </location>
</feature>
<name>A0A098LDK3_9BACT</name>
<dbReference type="OrthoDB" id="9812921at2"/>
<dbReference type="InterPro" id="IPR029058">
    <property type="entry name" value="AB_hydrolase_fold"/>
</dbReference>
<dbReference type="Pfam" id="PF00326">
    <property type="entry name" value="Peptidase_S9"/>
    <property type="match status" value="1"/>
</dbReference>
<evidence type="ECO:0000313" key="4">
    <source>
        <dbReference type="EMBL" id="GAL84519.1"/>
    </source>
</evidence>
<dbReference type="STRING" id="153721.MYP_1747"/>
<dbReference type="Gene3D" id="3.40.50.1820">
    <property type="entry name" value="alpha/beta hydrolase"/>
    <property type="match status" value="1"/>
</dbReference>
<dbReference type="EMBL" id="BBLT01000003">
    <property type="protein sequence ID" value="GAL84519.1"/>
    <property type="molecule type" value="Genomic_DNA"/>
</dbReference>
<dbReference type="SUPFAM" id="SSF53474">
    <property type="entry name" value="alpha/beta-Hydrolases"/>
    <property type="match status" value="1"/>
</dbReference>
<dbReference type="eggNOG" id="COG1506">
    <property type="taxonomic scope" value="Bacteria"/>
</dbReference>
<organism evidence="4 5">
    <name type="scientific">Sporocytophaga myxococcoides</name>
    <dbReference type="NCBI Taxonomy" id="153721"/>
    <lineage>
        <taxon>Bacteria</taxon>
        <taxon>Pseudomonadati</taxon>
        <taxon>Bacteroidota</taxon>
        <taxon>Cytophagia</taxon>
        <taxon>Cytophagales</taxon>
        <taxon>Cytophagaceae</taxon>
        <taxon>Sporocytophaga</taxon>
    </lineage>
</organism>
<dbReference type="SUPFAM" id="SSF82171">
    <property type="entry name" value="DPP6 N-terminal domain-like"/>
    <property type="match status" value="1"/>
</dbReference>
<evidence type="ECO:0000259" key="2">
    <source>
        <dbReference type="Pfam" id="PF00326"/>
    </source>
</evidence>
<reference evidence="4 5" key="1">
    <citation type="submission" date="2014-09" db="EMBL/GenBank/DDBJ databases">
        <title>Sporocytophaga myxococcoides PG-01 genome sequencing.</title>
        <authorList>
            <person name="Liu L."/>
            <person name="Gao P.J."/>
            <person name="Chen G.J."/>
            <person name="Wang L.S."/>
        </authorList>
    </citation>
    <scope>NUCLEOTIDE SEQUENCE [LARGE SCALE GENOMIC DNA]</scope>
    <source>
        <strain evidence="4 5">PG-01</strain>
    </source>
</reference>
<dbReference type="InterPro" id="IPR050278">
    <property type="entry name" value="Serine_Prot_S9B/DPPIV"/>
</dbReference>
<dbReference type="InterPro" id="IPR002469">
    <property type="entry name" value="Peptidase_S9B_N"/>
</dbReference>
<dbReference type="GO" id="GO:0006508">
    <property type="term" value="P:proteolysis"/>
    <property type="evidence" value="ECO:0007669"/>
    <property type="project" value="InterPro"/>
</dbReference>
<keyword evidence="1" id="KW-0325">Glycoprotein</keyword>
<dbReference type="PANTHER" id="PTHR11731:SF193">
    <property type="entry name" value="DIPEPTIDYL PEPTIDASE 9"/>
    <property type="match status" value="1"/>
</dbReference>
<dbReference type="eggNOG" id="COG0823">
    <property type="taxonomic scope" value="Bacteria"/>
</dbReference>
<dbReference type="InterPro" id="IPR001375">
    <property type="entry name" value="Peptidase_S9_cat"/>
</dbReference>
<dbReference type="GO" id="GO:0008239">
    <property type="term" value="F:dipeptidyl-peptidase activity"/>
    <property type="evidence" value="ECO:0007669"/>
    <property type="project" value="TreeGrafter"/>
</dbReference>
<dbReference type="GO" id="GO:0008236">
    <property type="term" value="F:serine-type peptidase activity"/>
    <property type="evidence" value="ECO:0007669"/>
    <property type="project" value="InterPro"/>
</dbReference>
<sequence>MLKRFFLITLILFAHFLTYSQPKKPIGIEDIWLKGTFRPEIPQGFAWMKNDSYYTELVSDNTIQRVIQFDAKNGKEVKTIFSSSELTTQYQLNIEEYFFSPDETMLLVASATEPIYRRSSKSIFYLINLTTKKATPLSSSEKIAYPTFSPDGKKIAYVKNNDLYFTSVSDGKETRITFTGMINKIINGSTDWVYEEEFEITKAFSWSEDSKKIAFLTFDESDVKEYNMQLWDGLYPTDYRFKYPKAGEKNSELSVSCYFTEENKTKEIFSGKGKDLYIPRLQWTKNPSVVSFIRMNRLQNHMEILHADVFTGKINTGYEEKSDTYIEINDNLTYLADNNHFVLTSEKSGYRHIYLYNLEGKEVRQITSGNWEVEKLSGIDEATQKIYYTSTEASPLERQFYVIGFDGKNKKQLSSGKGTHDIEMSSNKNFYLDIFSTISTPHITSIFNKSGKEVRPVTQNKELIQKMSSFSIIEPEFFQFKSANGDSFDGWMIKPKEISTGKKLPVMFYVYGGPGFQTVKNEWMGPNYYWFQALAAKGYIIVSVDPRGCGGRGTAIKKITQKSLGKYETEDLIASAKYISGLNYVDANRIGIFGWSYGGYLSSLAMTLGADYFKTGIAVAPVTNWRFYDTIYTERYLGLPQENPEGYDKYSPLSHTAKLKGNYLLVHGTADDNVHVQNSMMMTDALVNSNKQFELFYYTNKNHGIYGGYTRFHLYKKMSDFIEKNL</sequence>
<dbReference type="AlphaFoldDB" id="A0A098LDK3"/>
<keyword evidence="4" id="KW-0031">Aminopeptidase</keyword>
<dbReference type="Gene3D" id="2.140.10.30">
    <property type="entry name" value="Dipeptidylpeptidase IV, N-terminal domain"/>
    <property type="match status" value="1"/>
</dbReference>
<dbReference type="PANTHER" id="PTHR11731">
    <property type="entry name" value="PROTEASE FAMILY S9B,C DIPEPTIDYL-PEPTIDASE IV-RELATED"/>
    <property type="match status" value="1"/>
</dbReference>
<keyword evidence="4" id="KW-0378">Hydrolase</keyword>
<evidence type="ECO:0000259" key="3">
    <source>
        <dbReference type="Pfam" id="PF00930"/>
    </source>
</evidence>
<evidence type="ECO:0000256" key="1">
    <source>
        <dbReference type="ARBA" id="ARBA00023180"/>
    </source>
</evidence>
<dbReference type="Proteomes" id="UP000030185">
    <property type="component" value="Unassembled WGS sequence"/>
</dbReference>
<keyword evidence="5" id="KW-1185">Reference proteome</keyword>
<dbReference type="Pfam" id="PF00930">
    <property type="entry name" value="DPPIV_N"/>
    <property type="match status" value="1"/>
</dbReference>
<accession>A0A098LDK3</accession>
<comment type="caution">
    <text evidence="4">The sequence shown here is derived from an EMBL/GenBank/DDBJ whole genome shotgun (WGS) entry which is preliminary data.</text>
</comment>
<feature type="domain" description="Peptidase S9 prolyl oligopeptidase catalytic" evidence="2">
    <location>
        <begin position="531"/>
        <end position="726"/>
    </location>
</feature>